<protein>
    <submittedName>
        <fullName evidence="1">Uncharacterized protein</fullName>
    </submittedName>
</protein>
<keyword evidence="2" id="KW-1185">Reference proteome</keyword>
<dbReference type="Proteomes" id="UP001642360">
    <property type="component" value="Unassembled WGS sequence"/>
</dbReference>
<dbReference type="EMBL" id="CAUOFW020008602">
    <property type="protein sequence ID" value="CAK9183282.1"/>
    <property type="molecule type" value="Genomic_DNA"/>
</dbReference>
<accession>A0ABC8UQN8</accession>
<name>A0ABC8UQN8_9AQUA</name>
<dbReference type="AlphaFoldDB" id="A0ABC8UQN8"/>
<gene>
    <name evidence="1" type="ORF">ILEXP_LOCUS53538</name>
</gene>
<proteinExistence type="predicted"/>
<sequence>MVEIACRRRRGEIGRERGRGEAPLDVATGCTLEACEEKALGTPLGVDLGSLGVREAGQGEQEAKRVALGADLGGGQPEATVRVLLGLPDAAIHSLQGVREIDRAMGEREEMGANFGVARGKQNVVADALSRKFAGSMASLLTQQKQLVRDLEEAKVEVGIPETNTFVASLKVRPTC</sequence>
<organism evidence="1 2">
    <name type="scientific">Ilex paraguariensis</name>
    <name type="common">yerba mate</name>
    <dbReference type="NCBI Taxonomy" id="185542"/>
    <lineage>
        <taxon>Eukaryota</taxon>
        <taxon>Viridiplantae</taxon>
        <taxon>Streptophyta</taxon>
        <taxon>Embryophyta</taxon>
        <taxon>Tracheophyta</taxon>
        <taxon>Spermatophyta</taxon>
        <taxon>Magnoliopsida</taxon>
        <taxon>eudicotyledons</taxon>
        <taxon>Gunneridae</taxon>
        <taxon>Pentapetalae</taxon>
        <taxon>asterids</taxon>
        <taxon>campanulids</taxon>
        <taxon>Aquifoliales</taxon>
        <taxon>Aquifoliaceae</taxon>
        <taxon>Ilex</taxon>
    </lineage>
</organism>
<reference evidence="1 2" key="1">
    <citation type="submission" date="2024-02" db="EMBL/GenBank/DDBJ databases">
        <authorList>
            <person name="Vignale AGUSTIN F."/>
            <person name="Sosa J E."/>
            <person name="Modenutti C."/>
        </authorList>
    </citation>
    <scope>NUCLEOTIDE SEQUENCE [LARGE SCALE GENOMIC DNA]</scope>
</reference>
<evidence type="ECO:0000313" key="2">
    <source>
        <dbReference type="Proteomes" id="UP001642360"/>
    </source>
</evidence>
<evidence type="ECO:0000313" key="1">
    <source>
        <dbReference type="EMBL" id="CAK9183282.1"/>
    </source>
</evidence>
<comment type="caution">
    <text evidence="1">The sequence shown here is derived from an EMBL/GenBank/DDBJ whole genome shotgun (WGS) entry which is preliminary data.</text>
</comment>